<dbReference type="Proteomes" id="UP000034022">
    <property type="component" value="Unassembled WGS sequence"/>
</dbReference>
<keyword evidence="1" id="KW-1133">Transmembrane helix</keyword>
<reference evidence="2 3" key="1">
    <citation type="journal article" date="2015" name="Nature">
        <title>rRNA introns, odd ribosomes, and small enigmatic genomes across a large radiation of phyla.</title>
        <authorList>
            <person name="Brown C.T."/>
            <person name="Hug L.A."/>
            <person name="Thomas B.C."/>
            <person name="Sharon I."/>
            <person name="Castelle C.J."/>
            <person name="Singh A."/>
            <person name="Wilkins M.J."/>
            <person name="Williams K.H."/>
            <person name="Banfield J.F."/>
        </authorList>
    </citation>
    <scope>NUCLEOTIDE SEQUENCE [LARGE SCALE GENOMIC DNA]</scope>
</reference>
<protein>
    <submittedName>
        <fullName evidence="2">Uncharacterized protein</fullName>
    </submittedName>
</protein>
<dbReference type="EMBL" id="LBUU01000001">
    <property type="protein sequence ID" value="KKQ71218.1"/>
    <property type="molecule type" value="Genomic_DNA"/>
</dbReference>
<keyword evidence="1" id="KW-0812">Transmembrane</keyword>
<organism evidence="2 3">
    <name type="scientific">Candidatus Falkowbacteria bacterium GW2011_GWE1_38_31</name>
    <dbReference type="NCBI Taxonomy" id="1618638"/>
    <lineage>
        <taxon>Bacteria</taxon>
        <taxon>Candidatus Falkowiibacteriota</taxon>
    </lineage>
</organism>
<comment type="caution">
    <text evidence="2">The sequence shown here is derived from an EMBL/GenBank/DDBJ whole genome shotgun (WGS) entry which is preliminary data.</text>
</comment>
<keyword evidence="1" id="KW-0472">Membrane</keyword>
<name>A0A0G0JUL8_9BACT</name>
<gene>
    <name evidence="2" type="ORF">US91_C0001G0145</name>
</gene>
<sequence length="99" mass="11433">MTKNNMFETSKDILNIVIASSIGLFTIFVCWAIYYFVQILRQGFKAVEEMRLRLKKIDNAIKAFKEKIEHSTSHIVLIAEGIKKLVEVIKERTEKGGEK</sequence>
<evidence type="ECO:0000313" key="3">
    <source>
        <dbReference type="Proteomes" id="UP000034022"/>
    </source>
</evidence>
<dbReference type="AlphaFoldDB" id="A0A0G0JUL8"/>
<accession>A0A0G0JUL8</accession>
<feature type="transmembrane region" description="Helical" evidence="1">
    <location>
        <begin position="13"/>
        <end position="37"/>
    </location>
</feature>
<evidence type="ECO:0000313" key="2">
    <source>
        <dbReference type="EMBL" id="KKQ71218.1"/>
    </source>
</evidence>
<proteinExistence type="predicted"/>
<evidence type="ECO:0000256" key="1">
    <source>
        <dbReference type="SAM" id="Phobius"/>
    </source>
</evidence>